<protein>
    <submittedName>
        <fullName evidence="2">DUF134 domain-containing protein</fullName>
    </submittedName>
</protein>
<comment type="similarity">
    <text evidence="1">Belongs to the UPF0251 family.</text>
</comment>
<gene>
    <name evidence="2" type="ORF">OdinLCB4_006775</name>
</gene>
<sequence>MGYRWRRCCRGRPPKERQLSPGHCPKKFIYENTPNQEVTLYYDELEAIKLVDLDGLSQEEAGQKMNISRGTIWRLLQQAHRKIAEALTTGKTITIKPNNTNQEQTP</sequence>
<name>A0AAF0D1X6_ODILC</name>
<dbReference type="KEGG" id="oyw:OdinLCB4_006775"/>
<dbReference type="PANTHER" id="PTHR37478:SF2">
    <property type="entry name" value="UPF0251 PROTEIN TK0562"/>
    <property type="match status" value="1"/>
</dbReference>
<dbReference type="InterPro" id="IPR013324">
    <property type="entry name" value="RNA_pol_sigma_r3/r4-like"/>
</dbReference>
<evidence type="ECO:0000313" key="3">
    <source>
        <dbReference type="Proteomes" id="UP000186851"/>
    </source>
</evidence>
<reference evidence="2" key="1">
    <citation type="journal article" date="2017" name="Nature">
        <title>Asgard archaea illuminate the origin of eukaryotic cellular complexity.</title>
        <authorList>
            <person name="Zaremba-Niedzwiedzka K."/>
            <person name="Caceres E.F."/>
            <person name="Saw J.H."/>
            <person name="Backstrom D."/>
            <person name="Juzokaite L."/>
            <person name="Vancaester E."/>
            <person name="Seitz K.W."/>
            <person name="Anantharaman K."/>
            <person name="Starnawski P."/>
            <person name="Kjeldsen K.U."/>
            <person name="Scott M.B."/>
            <person name="Nunoura T."/>
            <person name="Banfield J.F."/>
            <person name="Schramm A."/>
            <person name="Baker B.J."/>
            <person name="Spang A."/>
            <person name="Ettema T.J.G."/>
        </authorList>
    </citation>
    <scope>NUCLEOTIDE SEQUENCE</scope>
    <source>
        <strain evidence="2">LCB_4</strain>
    </source>
</reference>
<evidence type="ECO:0000313" key="2">
    <source>
        <dbReference type="EMBL" id="WEU40169.1"/>
    </source>
</evidence>
<proteinExistence type="inferred from homology"/>
<dbReference type="Gene3D" id="1.10.10.10">
    <property type="entry name" value="Winged helix-like DNA-binding domain superfamily/Winged helix DNA-binding domain"/>
    <property type="match status" value="1"/>
</dbReference>
<dbReference type="EMBL" id="CP091871">
    <property type="protein sequence ID" value="WEU40169.1"/>
    <property type="molecule type" value="Genomic_DNA"/>
</dbReference>
<evidence type="ECO:0000256" key="1">
    <source>
        <dbReference type="ARBA" id="ARBA00009350"/>
    </source>
</evidence>
<dbReference type="Pfam" id="PF02001">
    <property type="entry name" value="DUF134"/>
    <property type="match status" value="1"/>
</dbReference>
<dbReference type="InterPro" id="IPR036388">
    <property type="entry name" value="WH-like_DNA-bd_sf"/>
</dbReference>
<reference evidence="2" key="2">
    <citation type="journal article" date="2022" name="Nat. Microbiol.">
        <title>A closed Candidatus Odinarchaeum chromosome exposes Asgard archaeal viruses.</title>
        <authorList>
            <person name="Tamarit D."/>
            <person name="Caceres E.F."/>
            <person name="Krupovic M."/>
            <person name="Nijland R."/>
            <person name="Eme L."/>
            <person name="Robinson N.P."/>
            <person name="Ettema T.J.G."/>
        </authorList>
    </citation>
    <scope>NUCLEOTIDE SEQUENCE</scope>
    <source>
        <strain evidence="2">LCB_4</strain>
    </source>
</reference>
<dbReference type="AlphaFoldDB" id="A0AAF0D1X6"/>
<dbReference type="Proteomes" id="UP000186851">
    <property type="component" value="Chromosome"/>
</dbReference>
<dbReference type="SUPFAM" id="SSF88659">
    <property type="entry name" value="Sigma3 and sigma4 domains of RNA polymerase sigma factors"/>
    <property type="match status" value="1"/>
</dbReference>
<dbReference type="PANTHER" id="PTHR37478">
    <property type="match status" value="1"/>
</dbReference>
<accession>A0AAF0D1X6</accession>
<organism evidence="2 3">
    <name type="scientific">Odinarchaeota yellowstonii (strain LCB_4)</name>
    <dbReference type="NCBI Taxonomy" id="1841599"/>
    <lineage>
        <taxon>Archaea</taxon>
        <taxon>Promethearchaeati</taxon>
        <taxon>Candidatus Odinarchaeota</taxon>
        <taxon>Candidatus Odinarchaeia</taxon>
        <taxon>Candidatus Odinarchaeales</taxon>
        <taxon>Candidatus Odinarchaeaceae</taxon>
        <taxon>Candidatus Odinarchaeum</taxon>
    </lineage>
</organism>
<dbReference type="InterPro" id="IPR002852">
    <property type="entry name" value="UPF0251"/>
</dbReference>